<dbReference type="PROSITE" id="PS51257">
    <property type="entry name" value="PROKAR_LIPOPROTEIN"/>
    <property type="match status" value="1"/>
</dbReference>
<organism evidence="2 3">
    <name type="scientific">Pseudoalteromonas agarivorans</name>
    <dbReference type="NCBI Taxonomy" id="176102"/>
    <lineage>
        <taxon>Bacteria</taxon>
        <taxon>Pseudomonadati</taxon>
        <taxon>Pseudomonadota</taxon>
        <taxon>Gammaproteobacteria</taxon>
        <taxon>Alteromonadales</taxon>
        <taxon>Pseudoalteromonadaceae</taxon>
        <taxon>Pseudoalteromonas</taxon>
    </lineage>
</organism>
<evidence type="ECO:0000313" key="3">
    <source>
        <dbReference type="Proteomes" id="UP000075621"/>
    </source>
</evidence>
<dbReference type="Proteomes" id="UP000075621">
    <property type="component" value="Unassembled WGS sequence"/>
</dbReference>
<sequence>MKKKFKYNASSFLLFCLLIVSCIAIIGLYIATFGIDLINNKNFSNWVDTATYLNNMLQPILLITSIFLLYKTWQTSKKELSETRTLMKAQTDVLLFDKVKETLPMFIESLQNNNVKDIPSKNKDVNQCTFRSKLSDFSYLIKDPKLINQDDLEAQYGVDVFEHLSAYGSRNNCKEFQAFQFVILSNDGRDLIKTIYNKMIALIYLSDNTFLKSFDRDFINIFEFISSVTDKKLRLLLYKELVKSLGGNLALKGLFIFYQSRYKTLSKVTESEFLKKCIRDFYDNNLRDFYDNNLLEAYKPDFYLIGLINKGRPSSN</sequence>
<keyword evidence="1" id="KW-0472">Membrane</keyword>
<comment type="caution">
    <text evidence="2">The sequence shown here is derived from an EMBL/GenBank/DDBJ whole genome shotgun (WGS) entry which is preliminary data.</text>
</comment>
<feature type="transmembrane region" description="Helical" evidence="1">
    <location>
        <begin position="12"/>
        <end position="32"/>
    </location>
</feature>
<evidence type="ECO:0000313" key="2">
    <source>
        <dbReference type="EMBL" id="KYL33152.1"/>
    </source>
</evidence>
<proteinExistence type="predicted"/>
<gene>
    <name evidence="2" type="ORF">A2I98_15555</name>
</gene>
<evidence type="ECO:0008006" key="4">
    <source>
        <dbReference type="Google" id="ProtNLM"/>
    </source>
</evidence>
<protein>
    <recommendedName>
        <fullName evidence="4">Phage abortive infection protein</fullName>
    </recommendedName>
</protein>
<dbReference type="EMBL" id="LVCM01000017">
    <property type="protein sequence ID" value="KYL33152.1"/>
    <property type="molecule type" value="Genomic_DNA"/>
</dbReference>
<dbReference type="RefSeq" id="WP_064386400.1">
    <property type="nucleotide sequence ID" value="NZ_LVCM01000017.1"/>
</dbReference>
<feature type="transmembrane region" description="Helical" evidence="1">
    <location>
        <begin position="52"/>
        <end position="70"/>
    </location>
</feature>
<accession>A0ABR5VUU9</accession>
<keyword evidence="1" id="KW-0812">Transmembrane</keyword>
<reference evidence="2 3" key="1">
    <citation type="submission" date="2016-03" db="EMBL/GenBank/DDBJ databases">
        <authorList>
            <person name="Zhang H."/>
            <person name="Liu R."/>
            <person name="Wang M."/>
            <person name="Wang H."/>
            <person name="Wang L."/>
            <person name="Song L."/>
        </authorList>
    </citation>
    <scope>NUCLEOTIDE SEQUENCE [LARGE SCALE GENOMIC DNA]</scope>
    <source>
        <strain evidence="2 3">DSM 16098</strain>
    </source>
</reference>
<keyword evidence="1" id="KW-1133">Transmembrane helix</keyword>
<name>A0ABR5VUU9_9GAMM</name>
<evidence type="ECO:0000256" key="1">
    <source>
        <dbReference type="SAM" id="Phobius"/>
    </source>
</evidence>